<dbReference type="Proteomes" id="UP000195402">
    <property type="component" value="Unassembled WGS sequence"/>
</dbReference>
<dbReference type="FunCoup" id="A0A200PPB3">
    <property type="interactions" value="112"/>
</dbReference>
<dbReference type="STRING" id="56857.A0A200PPB3"/>
<dbReference type="Gene3D" id="1.10.238.10">
    <property type="entry name" value="EF-hand"/>
    <property type="match status" value="1"/>
</dbReference>
<protein>
    <submittedName>
        <fullName evidence="3">EF-hand domain</fullName>
    </submittedName>
</protein>
<reference evidence="3 4" key="1">
    <citation type="journal article" date="2017" name="Mol. Plant">
        <title>The Genome of Medicinal Plant Macleaya cordata Provides New Insights into Benzylisoquinoline Alkaloids Metabolism.</title>
        <authorList>
            <person name="Liu X."/>
            <person name="Liu Y."/>
            <person name="Huang P."/>
            <person name="Ma Y."/>
            <person name="Qing Z."/>
            <person name="Tang Q."/>
            <person name="Cao H."/>
            <person name="Cheng P."/>
            <person name="Zheng Y."/>
            <person name="Yuan Z."/>
            <person name="Zhou Y."/>
            <person name="Liu J."/>
            <person name="Tang Z."/>
            <person name="Zhuo Y."/>
            <person name="Zhang Y."/>
            <person name="Yu L."/>
            <person name="Huang J."/>
            <person name="Yang P."/>
            <person name="Peng Q."/>
            <person name="Zhang J."/>
            <person name="Jiang W."/>
            <person name="Zhang Z."/>
            <person name="Lin K."/>
            <person name="Ro D.K."/>
            <person name="Chen X."/>
            <person name="Xiong X."/>
            <person name="Shang Y."/>
            <person name="Huang S."/>
            <person name="Zeng J."/>
        </authorList>
    </citation>
    <scope>NUCLEOTIDE SEQUENCE [LARGE SCALE GENOMIC DNA]</scope>
    <source>
        <strain evidence="4">cv. BLH2017</strain>
        <tissue evidence="3">Root</tissue>
    </source>
</reference>
<organism evidence="3 4">
    <name type="scientific">Macleaya cordata</name>
    <name type="common">Five-seeded plume-poppy</name>
    <name type="synonym">Bocconia cordata</name>
    <dbReference type="NCBI Taxonomy" id="56857"/>
    <lineage>
        <taxon>Eukaryota</taxon>
        <taxon>Viridiplantae</taxon>
        <taxon>Streptophyta</taxon>
        <taxon>Embryophyta</taxon>
        <taxon>Tracheophyta</taxon>
        <taxon>Spermatophyta</taxon>
        <taxon>Magnoliopsida</taxon>
        <taxon>Ranunculales</taxon>
        <taxon>Papaveraceae</taxon>
        <taxon>Papaveroideae</taxon>
        <taxon>Macleaya</taxon>
    </lineage>
</organism>
<dbReference type="InterPro" id="IPR052591">
    <property type="entry name" value="CML21-like"/>
</dbReference>
<feature type="domain" description="EF-hand" evidence="2">
    <location>
        <begin position="235"/>
        <end position="270"/>
    </location>
</feature>
<dbReference type="Pfam" id="PF13499">
    <property type="entry name" value="EF-hand_7"/>
    <property type="match status" value="2"/>
</dbReference>
<sequence>MKGVFMANPGIAWISSLQELVRVAHFSFFSCVLLSGACCLCSTVKSFFSDKVQGMLCRCNSSNKYKKLNPKLEKKMVEAIKKRASSEQNTFRSINSIIMRFPKFKEGLKNIRSVFEQYDEDSNGTIDHEELKKCLHKLQLHLTEKEIEDLFQACDVDGIEGIQLNEFVVLLCLIYLLMEPSASPHSTSKMGSPELEATFDTIVEAFLFLDKNGDGKLNKEEMVMALNEASPWEKSPGRISRTRFKEMDWSNSGKVSFKEFLFALTSWVGIDTDDEKEHLL</sequence>
<keyword evidence="4" id="KW-1185">Reference proteome</keyword>
<dbReference type="PANTHER" id="PTHR23064">
    <property type="entry name" value="TROPONIN"/>
    <property type="match status" value="1"/>
</dbReference>
<dbReference type="EMBL" id="MVGT01004380">
    <property type="protein sequence ID" value="OVA00055.1"/>
    <property type="molecule type" value="Genomic_DNA"/>
</dbReference>
<dbReference type="InParanoid" id="A0A200PPB3"/>
<proteinExistence type="predicted"/>
<evidence type="ECO:0000259" key="2">
    <source>
        <dbReference type="PROSITE" id="PS50222"/>
    </source>
</evidence>
<feature type="domain" description="EF-hand" evidence="2">
    <location>
        <begin position="197"/>
        <end position="232"/>
    </location>
</feature>
<gene>
    <name evidence="3" type="ORF">BVC80_1697g11</name>
</gene>
<keyword evidence="1" id="KW-0106">Calcium</keyword>
<dbReference type="InterPro" id="IPR011992">
    <property type="entry name" value="EF-hand-dom_pair"/>
</dbReference>
<evidence type="ECO:0000256" key="1">
    <source>
        <dbReference type="ARBA" id="ARBA00022837"/>
    </source>
</evidence>
<feature type="domain" description="EF-hand" evidence="2">
    <location>
        <begin position="106"/>
        <end position="141"/>
    </location>
</feature>
<dbReference type="PROSITE" id="PS00018">
    <property type="entry name" value="EF_HAND_1"/>
    <property type="match status" value="2"/>
</dbReference>
<dbReference type="PROSITE" id="PS50222">
    <property type="entry name" value="EF_HAND_2"/>
    <property type="match status" value="3"/>
</dbReference>
<dbReference type="AlphaFoldDB" id="A0A200PPB3"/>
<dbReference type="OrthoDB" id="26525at2759"/>
<dbReference type="GO" id="GO:0005509">
    <property type="term" value="F:calcium ion binding"/>
    <property type="evidence" value="ECO:0007669"/>
    <property type="project" value="InterPro"/>
</dbReference>
<dbReference type="SUPFAM" id="SSF47473">
    <property type="entry name" value="EF-hand"/>
    <property type="match status" value="1"/>
</dbReference>
<evidence type="ECO:0000313" key="4">
    <source>
        <dbReference type="Proteomes" id="UP000195402"/>
    </source>
</evidence>
<dbReference type="OMA" id="RISKHRF"/>
<accession>A0A200PPB3</accession>
<comment type="caution">
    <text evidence="3">The sequence shown here is derived from an EMBL/GenBank/DDBJ whole genome shotgun (WGS) entry which is preliminary data.</text>
</comment>
<dbReference type="SMART" id="SM00054">
    <property type="entry name" value="EFh"/>
    <property type="match status" value="4"/>
</dbReference>
<evidence type="ECO:0000313" key="3">
    <source>
        <dbReference type="EMBL" id="OVA00055.1"/>
    </source>
</evidence>
<dbReference type="InterPro" id="IPR002048">
    <property type="entry name" value="EF_hand_dom"/>
</dbReference>
<name>A0A200PPB3_MACCD</name>
<dbReference type="CDD" id="cd00051">
    <property type="entry name" value="EFh"/>
    <property type="match status" value="1"/>
</dbReference>
<dbReference type="InterPro" id="IPR018247">
    <property type="entry name" value="EF_Hand_1_Ca_BS"/>
</dbReference>